<feature type="signal peptide" evidence="1">
    <location>
        <begin position="1"/>
        <end position="21"/>
    </location>
</feature>
<feature type="chain" id="PRO_5003990972" evidence="1">
    <location>
        <begin position="22"/>
        <end position="108"/>
    </location>
</feature>
<dbReference type="AlphaFoldDB" id="L8H750"/>
<dbReference type="EMBL" id="KB007908">
    <property type="protein sequence ID" value="ELR21047.1"/>
    <property type="molecule type" value="Genomic_DNA"/>
</dbReference>
<organism evidence="2 3">
    <name type="scientific">Acanthamoeba castellanii (strain ATCC 30010 / Neff)</name>
    <dbReference type="NCBI Taxonomy" id="1257118"/>
    <lineage>
        <taxon>Eukaryota</taxon>
        <taxon>Amoebozoa</taxon>
        <taxon>Discosea</taxon>
        <taxon>Longamoebia</taxon>
        <taxon>Centramoebida</taxon>
        <taxon>Acanthamoebidae</taxon>
        <taxon>Acanthamoeba</taxon>
    </lineage>
</organism>
<evidence type="ECO:0000256" key="1">
    <source>
        <dbReference type="SAM" id="SignalP"/>
    </source>
</evidence>
<gene>
    <name evidence="2" type="ORF">ACA1_281610</name>
</gene>
<dbReference type="VEuPathDB" id="AmoebaDB:ACA1_281610"/>
<dbReference type="KEGG" id="acan:ACA1_281610"/>
<keyword evidence="3" id="KW-1185">Reference proteome</keyword>
<reference evidence="2 3" key="1">
    <citation type="journal article" date="2013" name="Genome Biol.">
        <title>Genome of Acanthamoeba castellanii highlights extensive lateral gene transfer and early evolution of tyrosine kinase signaling.</title>
        <authorList>
            <person name="Clarke M."/>
            <person name="Lohan A.J."/>
            <person name="Liu B."/>
            <person name="Lagkouvardos I."/>
            <person name="Roy S."/>
            <person name="Zafar N."/>
            <person name="Bertelli C."/>
            <person name="Schilde C."/>
            <person name="Kianianmomeni A."/>
            <person name="Burglin T.R."/>
            <person name="Frech C."/>
            <person name="Turcotte B."/>
            <person name="Kopec K.O."/>
            <person name="Synnott J.M."/>
            <person name="Choo C."/>
            <person name="Paponov I."/>
            <person name="Finkler A."/>
            <person name="Soon Heng Tan C."/>
            <person name="Hutchins A.P."/>
            <person name="Weinmeier T."/>
            <person name="Rattei T."/>
            <person name="Chu J.S."/>
            <person name="Gimenez G."/>
            <person name="Irimia M."/>
            <person name="Rigden D.J."/>
            <person name="Fitzpatrick D.A."/>
            <person name="Lorenzo-Morales J."/>
            <person name="Bateman A."/>
            <person name="Chiu C.H."/>
            <person name="Tang P."/>
            <person name="Hegemann P."/>
            <person name="Fromm H."/>
            <person name="Raoult D."/>
            <person name="Greub G."/>
            <person name="Miranda-Saavedra D."/>
            <person name="Chen N."/>
            <person name="Nash P."/>
            <person name="Ginger M.L."/>
            <person name="Horn M."/>
            <person name="Schaap P."/>
            <person name="Caler L."/>
            <person name="Loftus B."/>
        </authorList>
    </citation>
    <scope>NUCLEOTIDE SEQUENCE [LARGE SCALE GENOMIC DNA]</scope>
    <source>
        <strain evidence="2 3">Neff</strain>
    </source>
</reference>
<keyword evidence="1" id="KW-0732">Signal</keyword>
<dbReference type="GeneID" id="14921922"/>
<accession>L8H750</accession>
<proteinExistence type="predicted"/>
<name>L8H750_ACACF</name>
<dbReference type="RefSeq" id="XP_004344790.1">
    <property type="nucleotide sequence ID" value="XM_004344740.1"/>
</dbReference>
<evidence type="ECO:0000313" key="2">
    <source>
        <dbReference type="EMBL" id="ELR21047.1"/>
    </source>
</evidence>
<dbReference type="Proteomes" id="UP000011083">
    <property type="component" value="Unassembled WGS sequence"/>
</dbReference>
<protein>
    <submittedName>
        <fullName evidence="2">Uncharacterized protein</fullName>
    </submittedName>
</protein>
<sequence length="108" mass="11403">MGCRAAALLLLLALLVAVCSAGTGASRISIVNDADEGVASFRSLFSVSGFQQAANDLRSIVENAISHIHIDKISGSIGTPIHIDIDYEYLLPPSPPSFTSARALQFIF</sequence>
<evidence type="ECO:0000313" key="3">
    <source>
        <dbReference type="Proteomes" id="UP000011083"/>
    </source>
</evidence>